<keyword evidence="4" id="KW-1185">Reference proteome</keyword>
<dbReference type="InterPro" id="IPR006442">
    <property type="entry name" value="Antitoxin_Phd/YefM"/>
</dbReference>
<accession>A0A2W1JJU4</accession>
<dbReference type="OrthoDB" id="8819837at2"/>
<dbReference type="SUPFAM" id="SSF143120">
    <property type="entry name" value="YefM-like"/>
    <property type="match status" value="1"/>
</dbReference>
<reference evidence="3 4" key="1">
    <citation type="journal article" date="2018" name="Sci. Rep.">
        <title>A novel species of the marine cyanobacterium Acaryochloris with a unique pigment content and lifestyle.</title>
        <authorList>
            <person name="Partensky F."/>
            <person name="Six C."/>
            <person name="Ratin M."/>
            <person name="Garczarek L."/>
            <person name="Vaulot D."/>
            <person name="Probert I."/>
            <person name="Calteau A."/>
            <person name="Gourvil P."/>
            <person name="Marie D."/>
            <person name="Grebert T."/>
            <person name="Bouchier C."/>
            <person name="Le Panse S."/>
            <person name="Gachenot M."/>
            <person name="Rodriguez F."/>
            <person name="Garrido J.L."/>
        </authorList>
    </citation>
    <scope>NUCLEOTIDE SEQUENCE [LARGE SCALE GENOMIC DNA]</scope>
    <source>
        <strain evidence="3 4">RCC1774</strain>
    </source>
</reference>
<evidence type="ECO:0000313" key="3">
    <source>
        <dbReference type="EMBL" id="PZD73669.1"/>
    </source>
</evidence>
<evidence type="ECO:0000256" key="1">
    <source>
        <dbReference type="ARBA" id="ARBA00009981"/>
    </source>
</evidence>
<dbReference type="Proteomes" id="UP000248857">
    <property type="component" value="Unassembled WGS sequence"/>
</dbReference>
<evidence type="ECO:0000256" key="2">
    <source>
        <dbReference type="RuleBase" id="RU362080"/>
    </source>
</evidence>
<dbReference type="InterPro" id="IPR036165">
    <property type="entry name" value="YefM-like_sf"/>
</dbReference>
<comment type="caution">
    <text evidence="3">The sequence shown here is derived from an EMBL/GenBank/DDBJ whole genome shotgun (WGS) entry which is preliminary data.</text>
</comment>
<dbReference type="Pfam" id="PF02604">
    <property type="entry name" value="PhdYeFM_antitox"/>
    <property type="match status" value="1"/>
</dbReference>
<evidence type="ECO:0000313" key="4">
    <source>
        <dbReference type="Proteomes" id="UP000248857"/>
    </source>
</evidence>
<name>A0A2W1JJU4_9CYAN</name>
<organism evidence="3 4">
    <name type="scientific">Acaryochloris thomasi RCC1774</name>
    <dbReference type="NCBI Taxonomy" id="1764569"/>
    <lineage>
        <taxon>Bacteria</taxon>
        <taxon>Bacillati</taxon>
        <taxon>Cyanobacteriota</taxon>
        <taxon>Cyanophyceae</taxon>
        <taxon>Acaryochloridales</taxon>
        <taxon>Acaryochloridaceae</taxon>
        <taxon>Acaryochloris</taxon>
        <taxon>Acaryochloris thomasi</taxon>
    </lineage>
</organism>
<gene>
    <name evidence="3" type="ORF">C1752_01940</name>
</gene>
<protein>
    <recommendedName>
        <fullName evidence="2">Antitoxin</fullName>
    </recommendedName>
</protein>
<sequence length="80" mass="9198">MEWRLAEAKNKFSELVNLALSEGPQKVKRRNDVVVVLAEHDYELLTGTKPSFKDFLLQDGPSLEGIELERDRSPMRDVEL</sequence>
<dbReference type="RefSeq" id="WP_110985911.1">
    <property type="nucleotide sequence ID" value="NZ_CAWNWM010000005.1"/>
</dbReference>
<dbReference type="EMBL" id="PQWO01000005">
    <property type="protein sequence ID" value="PZD73669.1"/>
    <property type="molecule type" value="Genomic_DNA"/>
</dbReference>
<dbReference type="Gene3D" id="3.40.1620.10">
    <property type="entry name" value="YefM-like domain"/>
    <property type="match status" value="1"/>
</dbReference>
<comment type="function">
    <text evidence="2">Antitoxin component of a type II toxin-antitoxin (TA) system.</text>
</comment>
<proteinExistence type="inferred from homology"/>
<dbReference type="AlphaFoldDB" id="A0A2W1JJU4"/>
<dbReference type="NCBIfam" id="TIGR01552">
    <property type="entry name" value="phd_fam"/>
    <property type="match status" value="1"/>
</dbReference>
<comment type="similarity">
    <text evidence="1 2">Belongs to the phD/YefM antitoxin family.</text>
</comment>